<dbReference type="Pfam" id="PF21906">
    <property type="entry name" value="WHD_NrtR"/>
    <property type="match status" value="1"/>
</dbReference>
<accession>A0A261U451</accession>
<protein>
    <recommendedName>
        <fullName evidence="1">Nudix hydrolase domain-containing protein</fullName>
    </recommendedName>
</protein>
<reference evidence="2 3" key="1">
    <citation type="submission" date="2017-05" db="EMBL/GenBank/DDBJ databases">
        <title>Complete and WGS of Bordetella genogroups.</title>
        <authorList>
            <person name="Spilker T."/>
            <person name="LiPuma J."/>
        </authorList>
    </citation>
    <scope>NUCLEOTIDE SEQUENCE [LARGE SCALE GENOMIC DNA]</scope>
    <source>
        <strain evidence="2 3">AU9919</strain>
    </source>
</reference>
<dbReference type="Gene3D" id="3.90.79.10">
    <property type="entry name" value="Nucleoside Triphosphate Pyrophosphohydrolase"/>
    <property type="match status" value="1"/>
</dbReference>
<name>A0A261U451_9BORD</name>
<dbReference type="OrthoDB" id="5417595at2"/>
<organism evidence="2 3">
    <name type="scientific">Bordetella genomosp. 4</name>
    <dbReference type="NCBI Taxonomy" id="463044"/>
    <lineage>
        <taxon>Bacteria</taxon>
        <taxon>Pseudomonadati</taxon>
        <taxon>Pseudomonadota</taxon>
        <taxon>Betaproteobacteria</taxon>
        <taxon>Burkholderiales</taxon>
        <taxon>Alcaligenaceae</taxon>
        <taxon>Bordetella</taxon>
    </lineage>
</organism>
<dbReference type="InterPro" id="IPR015797">
    <property type="entry name" value="NUDIX_hydrolase-like_dom_sf"/>
</dbReference>
<evidence type="ECO:0000259" key="1">
    <source>
        <dbReference type="PROSITE" id="PS51462"/>
    </source>
</evidence>
<proteinExistence type="predicted"/>
<dbReference type="SUPFAM" id="SSF46785">
    <property type="entry name" value="Winged helix' DNA-binding domain"/>
    <property type="match status" value="1"/>
</dbReference>
<dbReference type="InterPro" id="IPR054105">
    <property type="entry name" value="WHD_NrtR"/>
</dbReference>
<dbReference type="AlphaFoldDB" id="A0A261U451"/>
<dbReference type="InterPro" id="IPR036390">
    <property type="entry name" value="WH_DNA-bd_sf"/>
</dbReference>
<dbReference type="RefSeq" id="WP_094821862.1">
    <property type="nucleotide sequence ID" value="NZ_NEVO01000008.1"/>
</dbReference>
<comment type="caution">
    <text evidence="2">The sequence shown here is derived from an EMBL/GenBank/DDBJ whole genome shotgun (WGS) entry which is preliminary data.</text>
</comment>
<dbReference type="Gene3D" id="1.10.10.10">
    <property type="entry name" value="Winged helix-like DNA-binding domain superfamily/Winged helix DNA-binding domain"/>
    <property type="match status" value="1"/>
</dbReference>
<dbReference type="Pfam" id="PF00293">
    <property type="entry name" value="NUDIX"/>
    <property type="match status" value="1"/>
</dbReference>
<evidence type="ECO:0000313" key="2">
    <source>
        <dbReference type="EMBL" id="OZI56659.1"/>
    </source>
</evidence>
<dbReference type="PROSITE" id="PS51462">
    <property type="entry name" value="NUDIX"/>
    <property type="match status" value="1"/>
</dbReference>
<dbReference type="EMBL" id="NEVQ01000013">
    <property type="protein sequence ID" value="OZI56659.1"/>
    <property type="molecule type" value="Genomic_DNA"/>
</dbReference>
<dbReference type="PANTHER" id="PTHR43736:SF4">
    <property type="entry name" value="SLR1690 PROTEIN"/>
    <property type="match status" value="1"/>
</dbReference>
<dbReference type="GO" id="GO:0003824">
    <property type="term" value="F:catalytic activity"/>
    <property type="evidence" value="ECO:0007669"/>
    <property type="project" value="UniProtKB-ARBA"/>
</dbReference>
<dbReference type="CDD" id="cd18873">
    <property type="entry name" value="NUDIX_NadM_like"/>
    <property type="match status" value="1"/>
</dbReference>
<feature type="domain" description="Nudix hydrolase" evidence="1">
    <location>
        <begin position="14"/>
        <end position="143"/>
    </location>
</feature>
<dbReference type="InterPro" id="IPR000086">
    <property type="entry name" value="NUDIX_hydrolase_dom"/>
</dbReference>
<dbReference type="SUPFAM" id="SSF55811">
    <property type="entry name" value="Nudix"/>
    <property type="match status" value="1"/>
</dbReference>
<dbReference type="Proteomes" id="UP000216885">
    <property type="component" value="Unassembled WGS sequence"/>
</dbReference>
<dbReference type="PANTHER" id="PTHR43736">
    <property type="entry name" value="ADP-RIBOSE PYROPHOSPHATASE"/>
    <property type="match status" value="1"/>
</dbReference>
<gene>
    <name evidence="2" type="ORF">CAL20_14730</name>
</gene>
<keyword evidence="3" id="KW-1185">Reference proteome</keyword>
<dbReference type="InterPro" id="IPR036388">
    <property type="entry name" value="WH-like_DNA-bd_sf"/>
</dbReference>
<sequence>MSNISPTSHPTPILTVDVVLLTLLDRRLQVGLVRRDNPQEPFFDAWALPGGFVRPQVDHDAQRTATRVLQEKAGVQSPYLEQLATFTGAARDPRGWSASIVYYALVAPHIAPEGNDKFQWEPVNEVGKRTLPFDHSAILRAAVERVQSKTSYSALPIHLMPPEFTISELRGVYEQLLGGPLEPRGFIRRIQEMNALEETGRTKTEGHRPARLYRARRDDVLATLEPSLLPK</sequence>
<evidence type="ECO:0000313" key="3">
    <source>
        <dbReference type="Proteomes" id="UP000216885"/>
    </source>
</evidence>